<gene>
    <name evidence="2" type="ORF">P3W55_17365</name>
</gene>
<dbReference type="CDD" id="cd16329">
    <property type="entry name" value="LolA_like"/>
    <property type="match status" value="1"/>
</dbReference>
<feature type="chain" id="PRO_5043622188" evidence="1">
    <location>
        <begin position="25"/>
        <end position="455"/>
    </location>
</feature>
<dbReference type="InterPro" id="IPR010752">
    <property type="entry name" value="DUF1329"/>
</dbReference>
<protein>
    <submittedName>
        <fullName evidence="2">DUF1329 domain-containing protein</fullName>
    </submittedName>
</protein>
<feature type="signal peptide" evidence="1">
    <location>
        <begin position="1"/>
        <end position="24"/>
    </location>
</feature>
<name>A0AAW6P9T4_9PSED</name>
<organism evidence="2 3">
    <name type="scientific">Pseudomonas citronellolis</name>
    <dbReference type="NCBI Taxonomy" id="53408"/>
    <lineage>
        <taxon>Bacteria</taxon>
        <taxon>Pseudomonadati</taxon>
        <taxon>Pseudomonadota</taxon>
        <taxon>Gammaproteobacteria</taxon>
        <taxon>Pseudomonadales</taxon>
        <taxon>Pseudomonadaceae</taxon>
        <taxon>Pseudomonas</taxon>
    </lineage>
</organism>
<sequence length="455" mass="50166">MSIFTRMSLLALACAVLAAPTVQAAVTAEEAAKLKTTLTPLGAERAGNQDGSIPAWDGGYPADASQTSAAVPNLFAKDKPILTITAQNAEQYKDKLTEGTLGLLKRFPTFNVQVFQTRRTAAAPQWVYDNTFANATRATMDPSGELGPFPKGAYGGVPFPIPKNGEEAIWNHLLRWTSPGYQTEPSLARVTPEGKVIPVSQNVAKSSFPYYDPNGNLEKWQAAGSNIVVRRVDTSGPPIRAGEILLQRVNINDIESKTWVYLTGQRRVRRLPLTCCDVPSPVAGGILNFDEVEVYSSSIGRYDWKLVGKKEMYVPYNTNSYHQATSLDQVMSAQTVNPDFVRFEKHRVWVVEGTLKQGQRHVIPRLRVYLDEDTWIAVAGERWDAQGQLWKVTYNLPTVFPAAPGTIVAGYMSYDLIGGGYFASAYFPRERQVDLKASLPDRIFTPESLAGEGIR</sequence>
<evidence type="ECO:0000313" key="2">
    <source>
        <dbReference type="EMBL" id="MDF3843484.1"/>
    </source>
</evidence>
<evidence type="ECO:0000313" key="3">
    <source>
        <dbReference type="Proteomes" id="UP001220662"/>
    </source>
</evidence>
<dbReference type="Gene3D" id="2.50.20.10">
    <property type="entry name" value="Lipoprotein localisation LolA/LolB/LppX"/>
    <property type="match status" value="1"/>
</dbReference>
<accession>A0AAW6P9T4</accession>
<dbReference type="EMBL" id="JARJLR010000281">
    <property type="protein sequence ID" value="MDF3843484.1"/>
    <property type="molecule type" value="Genomic_DNA"/>
</dbReference>
<keyword evidence="1" id="KW-0732">Signal</keyword>
<comment type="caution">
    <text evidence="2">The sequence shown here is derived from an EMBL/GenBank/DDBJ whole genome shotgun (WGS) entry which is preliminary data.</text>
</comment>
<dbReference type="AlphaFoldDB" id="A0AAW6P9T4"/>
<evidence type="ECO:0000256" key="1">
    <source>
        <dbReference type="SAM" id="SignalP"/>
    </source>
</evidence>
<dbReference type="Pfam" id="PF07044">
    <property type="entry name" value="DUF1329"/>
    <property type="match status" value="1"/>
</dbReference>
<dbReference type="Proteomes" id="UP001220662">
    <property type="component" value="Unassembled WGS sequence"/>
</dbReference>
<reference evidence="2" key="1">
    <citation type="submission" date="2023-03" db="EMBL/GenBank/DDBJ databases">
        <title>Draft assemblies of triclosan tolerant bacteria isolated from returned activated sludge.</title>
        <authorList>
            <person name="Van Hamelsveld S."/>
        </authorList>
    </citation>
    <scope>NUCLEOTIDE SEQUENCE</scope>
    <source>
        <strain evidence="2">GW210015_S63</strain>
    </source>
</reference>
<proteinExistence type="predicted"/>
<dbReference type="RefSeq" id="WP_267853027.1">
    <property type="nucleotide sequence ID" value="NZ_CP034688.1"/>
</dbReference>